<name>A0A7S9KJM3_EPIFF</name>
<evidence type="ECO:0000256" key="1">
    <source>
        <dbReference type="SAM" id="MobiDB-lite"/>
    </source>
</evidence>
<dbReference type="PANTHER" id="PTHR46830:SF2">
    <property type="entry name" value="ALPHA-1,4-N-ACETYLGLUCOSAMINYLTRANSFERASE"/>
    <property type="match status" value="1"/>
</dbReference>
<feature type="compositionally biased region" description="Polar residues" evidence="1">
    <location>
        <begin position="18"/>
        <end position="40"/>
    </location>
</feature>
<keyword evidence="3" id="KW-1185">Reference proteome</keyword>
<evidence type="ECO:0000313" key="3">
    <source>
        <dbReference type="Proteomes" id="UP000594364"/>
    </source>
</evidence>
<dbReference type="Proteomes" id="UP000594364">
    <property type="component" value="Chromosome 1"/>
</dbReference>
<protein>
    <recommendedName>
        <fullName evidence="4">Glycosyl transferase</fullName>
    </recommendedName>
</protein>
<accession>A0A7S9KJM3</accession>
<feature type="region of interest" description="Disordered" evidence="1">
    <location>
        <begin position="321"/>
        <end position="344"/>
    </location>
</feature>
<proteinExistence type="predicted"/>
<feature type="compositionally biased region" description="Basic residues" evidence="1">
    <location>
        <begin position="326"/>
        <end position="344"/>
    </location>
</feature>
<sequence length="410" mass="45883">MSGPAAISDHVSLKGPTWPSNKQESSPTTTTAGASPQKPTSSRQRRWFNVVLFVFFAAWMACRACCLFPSSLHHQHHHHPWLLQAGLGPRRPADSATIPNQVHFVKLLQNPGSQEELSFHFTEFLSVYAAWHHWRPRALYLHTNAVEATVAGARDGLSGKWTKLLLQIPNLTVLRVQAPSEADNGVQITSLEHKTEFVAVEAVREMGGVFMGFDVYALRDVRRFRRGSKTFVARAWEDDAIAHDFFMSSKGSPALSQWADMLAQTYAAGSLSPSDVALGGPWTDSLHSGASPSSSIEIMDSSAFVSDKQNMSTSFELFRARDTHHAPRPRSHRPTGRHNHHHHHYGSAGIDWSRTYLLQVGRPHEAKWTGASLEFVTPRHLLERRSEFARVMYPVTRALQKKGLIRLIPE</sequence>
<gene>
    <name evidence="2" type="ORF">C2857_000988</name>
</gene>
<feature type="region of interest" description="Disordered" evidence="1">
    <location>
        <begin position="1"/>
        <end position="40"/>
    </location>
</feature>
<dbReference type="AlphaFoldDB" id="A0A7S9KJM3"/>
<dbReference type="PANTHER" id="PTHR46830">
    <property type="entry name" value="TRANSFERASE, PUTATIVE-RELATED"/>
    <property type="match status" value="1"/>
</dbReference>
<dbReference type="EMBL" id="CP031385">
    <property type="protein sequence ID" value="QPG93581.1"/>
    <property type="molecule type" value="Genomic_DNA"/>
</dbReference>
<evidence type="ECO:0000313" key="2">
    <source>
        <dbReference type="EMBL" id="QPG93581.1"/>
    </source>
</evidence>
<evidence type="ECO:0008006" key="4">
    <source>
        <dbReference type="Google" id="ProtNLM"/>
    </source>
</evidence>
<dbReference type="OrthoDB" id="409543at2759"/>
<reference evidence="2 3" key="1">
    <citation type="journal article" date="2018" name="PLoS Genet.">
        <title>Repeat elements organise 3D genome structure and mediate transcription in the filamentous fungus Epichloe festucae.</title>
        <authorList>
            <person name="Winter D.J."/>
            <person name="Ganley A.R.D."/>
            <person name="Young C.A."/>
            <person name="Liachko I."/>
            <person name="Schardl C.L."/>
            <person name="Dupont P.Y."/>
            <person name="Berry D."/>
            <person name="Ram A."/>
            <person name="Scott B."/>
            <person name="Cox M.P."/>
        </authorList>
    </citation>
    <scope>NUCLEOTIDE SEQUENCE [LARGE SCALE GENOMIC DNA]</scope>
    <source>
        <strain evidence="2 3">Fl1</strain>
    </source>
</reference>
<organism evidence="2 3">
    <name type="scientific">Epichloe festucae (strain Fl1)</name>
    <dbReference type="NCBI Taxonomy" id="877507"/>
    <lineage>
        <taxon>Eukaryota</taxon>
        <taxon>Fungi</taxon>
        <taxon>Dikarya</taxon>
        <taxon>Ascomycota</taxon>
        <taxon>Pezizomycotina</taxon>
        <taxon>Sordariomycetes</taxon>
        <taxon>Hypocreomycetidae</taxon>
        <taxon>Hypocreales</taxon>
        <taxon>Clavicipitaceae</taxon>
        <taxon>Epichloe</taxon>
    </lineage>
</organism>